<dbReference type="PANTHER" id="PTHR24381">
    <property type="entry name" value="ZINC FINGER PROTEIN"/>
    <property type="match status" value="1"/>
</dbReference>
<dbReference type="Pfam" id="PF01352">
    <property type="entry name" value="KRAB"/>
    <property type="match status" value="1"/>
</dbReference>
<dbReference type="PROSITE" id="PS50157">
    <property type="entry name" value="ZINC_FINGER_C2H2_2"/>
    <property type="match status" value="4"/>
</dbReference>
<comment type="similarity">
    <text evidence="2">Belongs to the krueppel C2H2-type zinc-finger protein family.</text>
</comment>
<evidence type="ECO:0000256" key="6">
    <source>
        <dbReference type="ARBA" id="ARBA00022833"/>
    </source>
</evidence>
<evidence type="ECO:0000256" key="3">
    <source>
        <dbReference type="ARBA" id="ARBA00022723"/>
    </source>
</evidence>
<dbReference type="InParanoid" id="A0A340XEC9"/>
<dbReference type="GO" id="GO:0000981">
    <property type="term" value="F:DNA-binding transcription factor activity, RNA polymerase II-specific"/>
    <property type="evidence" value="ECO:0007669"/>
    <property type="project" value="TreeGrafter"/>
</dbReference>
<sequence length="280" mass="31959">MKEAIAVIQMHISSCWTKVVHEERGCLWRHLSLSSQGSVTFEDVAVYFSQEEWKLLDEAQRFLYHDVMLETFALVASLGCCYIAENKQPPSEQNVSVEVCTFTSTLERNSLEEMWRVHTGERPYECGECRKAFTYKRMLVQHQRVHTGERPYECSECGKVFRYIASLIKHRRIHTGERPYECSECGKSFSQNSILTTHQRVHTGERPYKCSECGKCFSQSSTLIKQCGSGRPLDQDLGEPLQTGLREPAAERLTPSSGLPTRETPFLLPPGNRRDPASSL</sequence>
<name>A0A340XEC9_LIPVE</name>
<feature type="domain" description="C2H2-type" evidence="13">
    <location>
        <begin position="180"/>
        <end position="207"/>
    </location>
</feature>
<protein>
    <submittedName>
        <fullName evidence="16">Zinc finger protein 154-like</fullName>
    </submittedName>
</protein>
<dbReference type="Pfam" id="PF00096">
    <property type="entry name" value="zf-C2H2"/>
    <property type="match status" value="3"/>
</dbReference>
<evidence type="ECO:0000259" key="14">
    <source>
        <dbReference type="PROSITE" id="PS50805"/>
    </source>
</evidence>
<dbReference type="KEGG" id="lve:103069939"/>
<evidence type="ECO:0000256" key="5">
    <source>
        <dbReference type="ARBA" id="ARBA00022771"/>
    </source>
</evidence>
<feature type="domain" description="C2H2-type" evidence="13">
    <location>
        <begin position="124"/>
        <end position="151"/>
    </location>
</feature>
<gene>
    <name evidence="16" type="primary">LOC103069939</name>
</gene>
<keyword evidence="5 11" id="KW-0863">Zinc-finger</keyword>
<keyword evidence="15" id="KW-1185">Reference proteome</keyword>
<evidence type="ECO:0000313" key="15">
    <source>
        <dbReference type="Proteomes" id="UP000265300"/>
    </source>
</evidence>
<evidence type="ECO:0000256" key="11">
    <source>
        <dbReference type="PROSITE-ProRule" id="PRU00042"/>
    </source>
</evidence>
<dbReference type="GO" id="GO:0005634">
    <property type="term" value="C:nucleus"/>
    <property type="evidence" value="ECO:0007669"/>
    <property type="project" value="UniProtKB-SubCell"/>
</dbReference>
<keyword evidence="7" id="KW-0805">Transcription regulation</keyword>
<feature type="region of interest" description="Disordered" evidence="12">
    <location>
        <begin position="234"/>
        <end position="280"/>
    </location>
</feature>
<evidence type="ECO:0000256" key="2">
    <source>
        <dbReference type="ARBA" id="ARBA00006991"/>
    </source>
</evidence>
<dbReference type="InterPro" id="IPR013087">
    <property type="entry name" value="Znf_C2H2_type"/>
</dbReference>
<dbReference type="InterPro" id="IPR036236">
    <property type="entry name" value="Znf_C2H2_sf"/>
</dbReference>
<keyword evidence="8" id="KW-0238">DNA-binding</keyword>
<dbReference type="FunFam" id="3.30.160.60:FF:000295">
    <property type="entry name" value="zinc finger protein 19"/>
    <property type="match status" value="1"/>
</dbReference>
<dbReference type="GeneID" id="103069939"/>
<dbReference type="SMART" id="SM00355">
    <property type="entry name" value="ZnF_C2H2"/>
    <property type="match status" value="3"/>
</dbReference>
<dbReference type="PANTHER" id="PTHR24381:SF373">
    <property type="entry name" value="ZINC FINGER PROTEIN 256"/>
    <property type="match status" value="1"/>
</dbReference>
<dbReference type="InterPro" id="IPR001909">
    <property type="entry name" value="KRAB"/>
</dbReference>
<comment type="subcellular location">
    <subcellularLocation>
        <location evidence="1">Nucleus</location>
    </subcellularLocation>
</comment>
<proteinExistence type="inferred from homology"/>
<evidence type="ECO:0000313" key="16">
    <source>
        <dbReference type="RefSeq" id="XP_007457564.1"/>
    </source>
</evidence>
<evidence type="ECO:0000256" key="1">
    <source>
        <dbReference type="ARBA" id="ARBA00004123"/>
    </source>
</evidence>
<evidence type="ECO:0000259" key="13">
    <source>
        <dbReference type="PROSITE" id="PS50157"/>
    </source>
</evidence>
<dbReference type="InterPro" id="IPR036051">
    <property type="entry name" value="KRAB_dom_sf"/>
</dbReference>
<dbReference type="RefSeq" id="XP_007457564.1">
    <property type="nucleotide sequence ID" value="XM_007457502.1"/>
</dbReference>
<dbReference type="GO" id="GO:0000977">
    <property type="term" value="F:RNA polymerase II transcription regulatory region sequence-specific DNA binding"/>
    <property type="evidence" value="ECO:0007669"/>
    <property type="project" value="TreeGrafter"/>
</dbReference>
<evidence type="ECO:0000256" key="12">
    <source>
        <dbReference type="SAM" id="MobiDB-lite"/>
    </source>
</evidence>
<dbReference type="Pfam" id="PF13912">
    <property type="entry name" value="zf-C2H2_6"/>
    <property type="match status" value="1"/>
</dbReference>
<dbReference type="Gene3D" id="6.10.140.140">
    <property type="match status" value="1"/>
</dbReference>
<feature type="domain" description="C2H2-type" evidence="13">
    <location>
        <begin position="208"/>
        <end position="226"/>
    </location>
</feature>
<dbReference type="PROSITE" id="PS00028">
    <property type="entry name" value="ZINC_FINGER_C2H2_1"/>
    <property type="match status" value="3"/>
</dbReference>
<evidence type="ECO:0000256" key="4">
    <source>
        <dbReference type="ARBA" id="ARBA00022737"/>
    </source>
</evidence>
<keyword evidence="4" id="KW-0677">Repeat</keyword>
<reference evidence="16" key="1">
    <citation type="submission" date="2025-08" db="UniProtKB">
        <authorList>
            <consortium name="RefSeq"/>
        </authorList>
    </citation>
    <scope>IDENTIFICATION</scope>
</reference>
<dbReference type="SMART" id="SM00349">
    <property type="entry name" value="KRAB"/>
    <property type="match status" value="1"/>
</dbReference>
<evidence type="ECO:0000256" key="8">
    <source>
        <dbReference type="ARBA" id="ARBA00023125"/>
    </source>
</evidence>
<feature type="domain" description="C2H2-type" evidence="13">
    <location>
        <begin position="152"/>
        <end position="179"/>
    </location>
</feature>
<dbReference type="AlphaFoldDB" id="A0A340XEC9"/>
<dbReference type="FunFam" id="3.30.160.60:FF:002402">
    <property type="entry name" value="Zinc finger protein 347"/>
    <property type="match status" value="1"/>
</dbReference>
<dbReference type="Gene3D" id="3.30.160.60">
    <property type="entry name" value="Classic Zinc Finger"/>
    <property type="match status" value="4"/>
</dbReference>
<dbReference type="SUPFAM" id="SSF57667">
    <property type="entry name" value="beta-beta-alpha zinc fingers"/>
    <property type="match status" value="2"/>
</dbReference>
<organism evidence="15 16">
    <name type="scientific">Lipotes vexillifer</name>
    <name type="common">Yangtze river dolphin</name>
    <dbReference type="NCBI Taxonomy" id="118797"/>
    <lineage>
        <taxon>Eukaryota</taxon>
        <taxon>Metazoa</taxon>
        <taxon>Chordata</taxon>
        <taxon>Craniata</taxon>
        <taxon>Vertebrata</taxon>
        <taxon>Euteleostomi</taxon>
        <taxon>Mammalia</taxon>
        <taxon>Eutheria</taxon>
        <taxon>Laurasiatheria</taxon>
        <taxon>Artiodactyla</taxon>
        <taxon>Whippomorpha</taxon>
        <taxon>Cetacea</taxon>
        <taxon>Odontoceti</taxon>
        <taxon>Lipotidae</taxon>
        <taxon>Lipotes</taxon>
    </lineage>
</organism>
<dbReference type="PROSITE" id="PS50805">
    <property type="entry name" value="KRAB"/>
    <property type="match status" value="1"/>
</dbReference>
<dbReference type="SUPFAM" id="SSF109640">
    <property type="entry name" value="KRAB domain (Kruppel-associated box)"/>
    <property type="match status" value="1"/>
</dbReference>
<keyword evidence="10" id="KW-0539">Nucleus</keyword>
<feature type="domain" description="KRAB" evidence="14">
    <location>
        <begin position="39"/>
        <end position="125"/>
    </location>
</feature>
<dbReference type="GO" id="GO:0008270">
    <property type="term" value="F:zinc ion binding"/>
    <property type="evidence" value="ECO:0007669"/>
    <property type="project" value="UniProtKB-KW"/>
</dbReference>
<keyword evidence="3" id="KW-0479">Metal-binding</keyword>
<dbReference type="CDD" id="cd07765">
    <property type="entry name" value="KRAB_A-box"/>
    <property type="match status" value="1"/>
</dbReference>
<dbReference type="FunFam" id="3.30.160.60:FF:002343">
    <property type="entry name" value="Zinc finger protein 33A"/>
    <property type="match status" value="1"/>
</dbReference>
<evidence type="ECO:0000256" key="7">
    <source>
        <dbReference type="ARBA" id="ARBA00023015"/>
    </source>
</evidence>
<dbReference type="FunFam" id="3.30.160.60:FF:004935">
    <property type="match status" value="1"/>
</dbReference>
<dbReference type="Proteomes" id="UP000265300">
    <property type="component" value="Unplaced"/>
</dbReference>
<keyword evidence="6" id="KW-0862">Zinc</keyword>
<evidence type="ECO:0000256" key="9">
    <source>
        <dbReference type="ARBA" id="ARBA00023163"/>
    </source>
</evidence>
<keyword evidence="9" id="KW-0804">Transcription</keyword>
<evidence type="ECO:0000256" key="10">
    <source>
        <dbReference type="ARBA" id="ARBA00023242"/>
    </source>
</evidence>
<accession>A0A340XEC9</accession>
<dbReference type="FunFam" id="3.30.160.60:FF:000176">
    <property type="entry name" value="zinc finger protein 70"/>
    <property type="match status" value="1"/>
</dbReference>